<comment type="similarity">
    <text evidence="2 17">Belongs to the SLC41A transporter family.</text>
</comment>
<comment type="subcellular location">
    <subcellularLocation>
        <location evidence="1">Cell membrane</location>
        <topology evidence="1">Multi-pass membrane protein</topology>
    </subcellularLocation>
    <subcellularLocation>
        <location evidence="17">Membrane</location>
        <topology evidence="17">Multi-pass membrane protein</topology>
    </subcellularLocation>
</comment>
<keyword evidence="6" id="KW-0677">Repeat</keyword>
<comment type="catalytic activity">
    <reaction evidence="15">
        <text>Ni(2+)(in) = Ni(2+)(out)</text>
        <dbReference type="Rhea" id="RHEA:29831"/>
        <dbReference type="ChEBI" id="CHEBI:49786"/>
    </reaction>
</comment>
<reference evidence="19" key="1">
    <citation type="submission" date="2025-08" db="UniProtKB">
        <authorList>
            <consortium name="Ensembl"/>
        </authorList>
    </citation>
    <scope>IDENTIFICATION</scope>
</reference>
<sequence>MCTHLYIAKPCGNILRTINNLILPCIRQFLLLYFCNHKIKQTKLASVIPHTDLLLPKELNSGSRLHGFIRANGSGEPAESACAMLLQILVPFLLAGLGTVSAGLLLDVVQNWDVFQEVTEILILIPAVLGMKGNLEMTLASRLSTAVNTGKMGSAREKWLLIVGNLALKQLQATVLGLLAFLMATLLGWMIEGKMPFKHAVLLCSTSVSTAFMASLLQGITMVGVIIGSRRMGINPDNVATPMAASFGDLITLAFLYSYVLYLVDLLLLCLIPIWVVIATKHPASHILLRTGWGPIITAMLISSIGGLILDKTVSDPNLVGIIIYAPVINGVGGNLVSIQCSRISTQLHLKYSLGELPEDLRSNKQLILLLLVIPGHLVFLYTIHLMKGGHTFPSPLLTLAFLFASLIQVFSLLCIADCMVHGLWRKHKDPDSYSIPYLTALGDFLGTALLSVAFVMLWYIGDSGSV</sequence>
<evidence type="ECO:0000256" key="7">
    <source>
        <dbReference type="ARBA" id="ARBA00022842"/>
    </source>
</evidence>
<dbReference type="InterPro" id="IPR006667">
    <property type="entry name" value="SLC41_membr_dom"/>
</dbReference>
<dbReference type="GO" id="GO:0030001">
    <property type="term" value="P:metal ion transport"/>
    <property type="evidence" value="ECO:0007669"/>
    <property type="project" value="UniProtKB-UniRule"/>
</dbReference>
<keyword evidence="10 17" id="KW-0472">Membrane</keyword>
<keyword evidence="8 17" id="KW-1133">Transmembrane helix</keyword>
<keyword evidence="9 17" id="KW-0406">Ion transport</keyword>
<comment type="function">
    <text evidence="17">Acts as a magnesium transporter.</text>
</comment>
<comment type="catalytic activity">
    <reaction evidence="13">
        <text>Fe(2+)(in) = Fe(2+)(out)</text>
        <dbReference type="Rhea" id="RHEA:28486"/>
        <dbReference type="ChEBI" id="CHEBI:29033"/>
    </reaction>
</comment>
<evidence type="ECO:0000256" key="13">
    <source>
        <dbReference type="ARBA" id="ARBA00036243"/>
    </source>
</evidence>
<keyword evidence="5 17" id="KW-0812">Transmembrane</keyword>
<evidence type="ECO:0000256" key="4">
    <source>
        <dbReference type="ARBA" id="ARBA00022475"/>
    </source>
</evidence>
<name>A0A7N8Y9V9_9TELE</name>
<evidence type="ECO:0000313" key="20">
    <source>
        <dbReference type="Proteomes" id="UP000261640"/>
    </source>
</evidence>
<reference evidence="19" key="2">
    <citation type="submission" date="2025-09" db="UniProtKB">
        <authorList>
            <consortium name="Ensembl"/>
        </authorList>
    </citation>
    <scope>IDENTIFICATION</scope>
</reference>
<dbReference type="FunFam" id="1.10.357.20:FF:000001">
    <property type="entry name" value="Solute carrier family 41 member 2"/>
    <property type="match status" value="1"/>
</dbReference>
<evidence type="ECO:0000256" key="3">
    <source>
        <dbReference type="ARBA" id="ARBA00022448"/>
    </source>
</evidence>
<dbReference type="Proteomes" id="UP000261640">
    <property type="component" value="Unplaced"/>
</dbReference>
<feature type="transmembrane region" description="Helical" evidence="17">
    <location>
        <begin position="201"/>
        <end position="227"/>
    </location>
</feature>
<dbReference type="GO" id="GO:0005886">
    <property type="term" value="C:plasma membrane"/>
    <property type="evidence" value="ECO:0007669"/>
    <property type="project" value="UniProtKB-SubCell"/>
</dbReference>
<evidence type="ECO:0000256" key="1">
    <source>
        <dbReference type="ARBA" id="ARBA00004651"/>
    </source>
</evidence>
<evidence type="ECO:0000256" key="12">
    <source>
        <dbReference type="ARBA" id="ARBA00036173"/>
    </source>
</evidence>
<dbReference type="GO" id="GO:0022890">
    <property type="term" value="F:inorganic cation transmembrane transporter activity"/>
    <property type="evidence" value="ECO:0007669"/>
    <property type="project" value="UniProtKB-UniRule"/>
</dbReference>
<feature type="transmembrane region" description="Helical" evidence="17">
    <location>
        <begin position="171"/>
        <end position="189"/>
    </location>
</feature>
<dbReference type="Gene3D" id="1.10.357.20">
    <property type="entry name" value="SLC41 divalent cation transporters, integral membrane domain"/>
    <property type="match status" value="2"/>
</dbReference>
<evidence type="ECO:0000256" key="15">
    <source>
        <dbReference type="ARBA" id="ARBA00036293"/>
    </source>
</evidence>
<evidence type="ECO:0000256" key="16">
    <source>
        <dbReference type="ARBA" id="ARBA00046252"/>
    </source>
</evidence>
<feature type="transmembrane region" description="Helical" evidence="17">
    <location>
        <begin position="397"/>
        <end position="417"/>
    </location>
</feature>
<dbReference type="SUPFAM" id="SSF161093">
    <property type="entry name" value="MgtE membrane domain-like"/>
    <property type="match status" value="2"/>
</dbReference>
<feature type="transmembrane region" description="Helical" evidence="17">
    <location>
        <begin position="292"/>
        <end position="310"/>
    </location>
</feature>
<proteinExistence type="inferred from homology"/>
<evidence type="ECO:0000256" key="5">
    <source>
        <dbReference type="ARBA" id="ARBA00022692"/>
    </source>
</evidence>
<evidence type="ECO:0000256" key="8">
    <source>
        <dbReference type="ARBA" id="ARBA00022989"/>
    </source>
</evidence>
<feature type="domain" description="SLC41A/MgtE integral membrane" evidence="18">
    <location>
        <begin position="327"/>
        <end position="452"/>
    </location>
</feature>
<dbReference type="PANTHER" id="PTHR16228">
    <property type="entry name" value="DIVALENT CATION TRANSPORTER SOLUTE CARRIER FAMILY 41"/>
    <property type="match status" value="1"/>
</dbReference>
<protein>
    <recommendedName>
        <fullName evidence="17">Solute carrier family 41 member</fullName>
    </recommendedName>
</protein>
<keyword evidence="3 17" id="KW-0813">Transport</keyword>
<keyword evidence="4" id="KW-1003">Cell membrane</keyword>
<comment type="catalytic activity">
    <reaction evidence="12">
        <text>Mn(2+)(in) = Mn(2+)(out)</text>
        <dbReference type="Rhea" id="RHEA:28699"/>
        <dbReference type="ChEBI" id="CHEBI:29035"/>
    </reaction>
</comment>
<feature type="domain" description="SLC41A/MgtE integral membrane" evidence="18">
    <location>
        <begin position="125"/>
        <end position="257"/>
    </location>
</feature>
<organism evidence="19 20">
    <name type="scientific">Mastacembelus armatus</name>
    <name type="common">zig-zag eel</name>
    <dbReference type="NCBI Taxonomy" id="205130"/>
    <lineage>
        <taxon>Eukaryota</taxon>
        <taxon>Metazoa</taxon>
        <taxon>Chordata</taxon>
        <taxon>Craniata</taxon>
        <taxon>Vertebrata</taxon>
        <taxon>Euteleostomi</taxon>
        <taxon>Actinopterygii</taxon>
        <taxon>Neopterygii</taxon>
        <taxon>Teleostei</taxon>
        <taxon>Neoteleostei</taxon>
        <taxon>Acanthomorphata</taxon>
        <taxon>Anabantaria</taxon>
        <taxon>Synbranchiformes</taxon>
        <taxon>Mastacembelidae</taxon>
        <taxon>Mastacembelus</taxon>
    </lineage>
</organism>
<comment type="catalytic activity">
    <reaction evidence="11">
        <text>Mg(2+)(in) = Mg(2+)(out)</text>
        <dbReference type="Rhea" id="RHEA:29827"/>
        <dbReference type="ChEBI" id="CHEBI:18420"/>
    </reaction>
</comment>
<dbReference type="Pfam" id="PF01769">
    <property type="entry name" value="MgtE"/>
    <property type="match status" value="2"/>
</dbReference>
<evidence type="ECO:0000313" key="19">
    <source>
        <dbReference type="Ensembl" id="ENSMAMP00000062113.1"/>
    </source>
</evidence>
<comment type="catalytic activity">
    <reaction evidence="14">
        <text>Co(2+)(in) = Co(2+)(out)</text>
        <dbReference type="Rhea" id="RHEA:28578"/>
        <dbReference type="ChEBI" id="CHEBI:48828"/>
    </reaction>
</comment>
<dbReference type="Ensembl" id="ENSMAMT00000049904.1">
    <property type="protein sequence ID" value="ENSMAMP00000062113.1"/>
    <property type="gene ID" value="ENSMAMG00000002458.2"/>
</dbReference>
<dbReference type="GO" id="GO:0008324">
    <property type="term" value="F:monoatomic cation transmembrane transporter activity"/>
    <property type="evidence" value="ECO:0007669"/>
    <property type="project" value="UniProtKB-UniRule"/>
</dbReference>
<feature type="transmembrane region" description="Helical" evidence="17">
    <location>
        <begin position="367"/>
        <end position="385"/>
    </location>
</feature>
<evidence type="ECO:0000256" key="17">
    <source>
        <dbReference type="RuleBase" id="RU369007"/>
    </source>
</evidence>
<evidence type="ECO:0000256" key="2">
    <source>
        <dbReference type="ARBA" id="ARBA00009749"/>
    </source>
</evidence>
<keyword evidence="7 17" id="KW-0460">Magnesium</keyword>
<dbReference type="AlphaFoldDB" id="A0A7N8Y9V9"/>
<feature type="transmembrane region" description="Helical" evidence="17">
    <location>
        <begin position="259"/>
        <end position="280"/>
    </location>
</feature>
<dbReference type="GeneTree" id="ENSGT00950000183042"/>
<feature type="transmembrane region" description="Helical" evidence="17">
    <location>
        <begin position="322"/>
        <end position="346"/>
    </location>
</feature>
<dbReference type="InterPro" id="IPR045349">
    <property type="entry name" value="SLC41A1-3"/>
</dbReference>
<keyword evidence="20" id="KW-1185">Reference proteome</keyword>
<evidence type="ECO:0000256" key="10">
    <source>
        <dbReference type="ARBA" id="ARBA00023136"/>
    </source>
</evidence>
<evidence type="ECO:0000256" key="11">
    <source>
        <dbReference type="ARBA" id="ARBA00034269"/>
    </source>
</evidence>
<feature type="transmembrane region" description="Helical" evidence="17">
    <location>
        <begin position="84"/>
        <end position="106"/>
    </location>
</feature>
<comment type="function">
    <text evidence="16">Acts as a plasma-membrane magnesium transporter. Can also mediate the transport of other divalent metal cations in an order of Ba(2+) &gt; Ni(2+) &gt; Co(2+) &gt; Fe(2+) &gt; Mn(2+).</text>
</comment>
<evidence type="ECO:0000259" key="18">
    <source>
        <dbReference type="Pfam" id="PF01769"/>
    </source>
</evidence>
<feature type="transmembrane region" description="Helical" evidence="17">
    <location>
        <begin position="438"/>
        <end position="461"/>
    </location>
</feature>
<dbReference type="PANTHER" id="PTHR16228:SF25">
    <property type="entry name" value="SOLUTE CARRIER FAMILY 41 MEMBER 2"/>
    <property type="match status" value="1"/>
</dbReference>
<evidence type="ECO:0000256" key="6">
    <source>
        <dbReference type="ARBA" id="ARBA00022737"/>
    </source>
</evidence>
<evidence type="ECO:0000256" key="14">
    <source>
        <dbReference type="ARBA" id="ARBA00036245"/>
    </source>
</evidence>
<dbReference type="InterPro" id="IPR036739">
    <property type="entry name" value="SLC41_membr_dom_sf"/>
</dbReference>
<evidence type="ECO:0000256" key="9">
    <source>
        <dbReference type="ARBA" id="ARBA00023065"/>
    </source>
</evidence>
<accession>A0A7N8Y9V9</accession>